<evidence type="ECO:0000256" key="3">
    <source>
        <dbReference type="ARBA" id="ARBA00022763"/>
    </source>
</evidence>
<feature type="binding site" evidence="9">
    <location>
        <position position="181"/>
    </location>
    <ligand>
        <name>ATP</name>
        <dbReference type="ChEBI" id="CHEBI:30616"/>
    </ligand>
</feature>
<dbReference type="Gene3D" id="1.10.8.60">
    <property type="match status" value="1"/>
</dbReference>
<sequence>MAVKTSFLKKAEDETLQETLRPSLWKDFMGQEKLKSGLSVIIQASKMRNESLEHLLFYGNSGLGKTSLAQVVANEMGVKLHRTSGPALNIAGDVASVLTNLQDKEILFIDEIHRVPHQVVETLYSAMEDFKLHLVLGRGPLARTMELPLPSFTIIGATTKVGTLPNPFRNRFGAIFHLDFYEERDIERIIERSANILNITIDEEARAILAKRSRFTPRVANRILKRVRDFAAVKNQNPITKETVTDALLFLEIDELGLDAEDRKILDALITKFQGGPVGMNALASAVQEEEDTLLDLYEPFLTQIGFLTRTPRGRIATKRAYQHLGLEKQEGNLL</sequence>
<dbReference type="NCBIfam" id="NF000868">
    <property type="entry name" value="PRK00080.1"/>
    <property type="match status" value="1"/>
</dbReference>
<dbReference type="InterPro" id="IPR004605">
    <property type="entry name" value="DNA_helicase_Holl-junc_RuvB"/>
</dbReference>
<dbReference type="InterPro" id="IPR003593">
    <property type="entry name" value="AAA+_ATPase"/>
</dbReference>
<dbReference type="GO" id="GO:0005524">
    <property type="term" value="F:ATP binding"/>
    <property type="evidence" value="ECO:0007669"/>
    <property type="project" value="UniProtKB-UniRule"/>
</dbReference>
<evidence type="ECO:0000313" key="12">
    <source>
        <dbReference type="Proteomes" id="UP000176917"/>
    </source>
</evidence>
<dbReference type="Pfam" id="PF05496">
    <property type="entry name" value="RuvB_N"/>
    <property type="match status" value="1"/>
</dbReference>
<dbReference type="EMBL" id="MHUG01000016">
    <property type="protein sequence ID" value="OHA73074.1"/>
    <property type="molecule type" value="Genomic_DNA"/>
</dbReference>
<reference evidence="11 12" key="1">
    <citation type="journal article" date="2016" name="Nat. Commun.">
        <title>Thousands of microbial genomes shed light on interconnected biogeochemical processes in an aquifer system.</title>
        <authorList>
            <person name="Anantharaman K."/>
            <person name="Brown C.T."/>
            <person name="Hug L.A."/>
            <person name="Sharon I."/>
            <person name="Castelle C.J."/>
            <person name="Probst A.J."/>
            <person name="Thomas B.C."/>
            <person name="Singh A."/>
            <person name="Wilkins M.J."/>
            <person name="Karaoz U."/>
            <person name="Brodie E.L."/>
            <person name="Williams K.H."/>
            <person name="Hubbard S.S."/>
            <person name="Banfield J.F."/>
        </authorList>
    </citation>
    <scope>NUCLEOTIDE SEQUENCE [LARGE SCALE GENOMIC DNA]</scope>
</reference>
<evidence type="ECO:0000256" key="1">
    <source>
        <dbReference type="ARBA" id="ARBA00022490"/>
    </source>
</evidence>
<keyword evidence="4 9" id="KW-0378">Hydrolase</keyword>
<evidence type="ECO:0000256" key="2">
    <source>
        <dbReference type="ARBA" id="ARBA00022741"/>
    </source>
</evidence>
<evidence type="ECO:0000256" key="6">
    <source>
        <dbReference type="ARBA" id="ARBA00023125"/>
    </source>
</evidence>
<keyword evidence="8 9" id="KW-0234">DNA repair</keyword>
<feature type="region of interest" description="Small ATPAse domain (RuvB-S)" evidence="9">
    <location>
        <begin position="182"/>
        <end position="252"/>
    </location>
</feature>
<keyword evidence="2 9" id="KW-0547">Nucleotide-binding</keyword>
<comment type="domain">
    <text evidence="9">Has 3 domains, the large (RuvB-L) and small ATPase (RuvB-S) domains and the C-terminal head (RuvB-H) domain. The head domain binds DNA, while the ATPase domains jointly bind ATP, ADP or are empty depending on the state of the subunit in the translocation cycle. During a single DNA translocation step the structure of each domain remains the same, but their relative positions change.</text>
</comment>
<evidence type="ECO:0000256" key="7">
    <source>
        <dbReference type="ARBA" id="ARBA00023172"/>
    </source>
</evidence>
<dbReference type="GO" id="GO:0016887">
    <property type="term" value="F:ATP hydrolysis activity"/>
    <property type="evidence" value="ECO:0007669"/>
    <property type="project" value="RHEA"/>
</dbReference>
<dbReference type="GO" id="GO:0048476">
    <property type="term" value="C:Holliday junction resolvase complex"/>
    <property type="evidence" value="ECO:0007669"/>
    <property type="project" value="UniProtKB-UniRule"/>
</dbReference>
<comment type="caution">
    <text evidence="11">The sequence shown here is derived from an EMBL/GenBank/DDBJ whole genome shotgun (WGS) entry which is preliminary data.</text>
</comment>
<feature type="binding site" evidence="9">
    <location>
        <position position="65"/>
    </location>
    <ligand>
        <name>ATP</name>
        <dbReference type="ChEBI" id="CHEBI:30616"/>
    </ligand>
</feature>
<dbReference type="InterPro" id="IPR008823">
    <property type="entry name" value="RuvB_wg_C"/>
</dbReference>
<feature type="binding site" evidence="9">
    <location>
        <position position="218"/>
    </location>
    <ligand>
        <name>ATP</name>
        <dbReference type="ChEBI" id="CHEBI:30616"/>
    </ligand>
</feature>
<dbReference type="AlphaFoldDB" id="A0A1G2RJQ7"/>
<feature type="binding site" evidence="9">
    <location>
        <position position="62"/>
    </location>
    <ligand>
        <name>ATP</name>
        <dbReference type="ChEBI" id="CHEBI:30616"/>
    </ligand>
</feature>
<dbReference type="SUPFAM" id="SSF46785">
    <property type="entry name" value="Winged helix' DNA-binding domain"/>
    <property type="match status" value="1"/>
</dbReference>
<dbReference type="GO" id="GO:0009378">
    <property type="term" value="F:four-way junction helicase activity"/>
    <property type="evidence" value="ECO:0007669"/>
    <property type="project" value="InterPro"/>
</dbReference>
<comment type="subunit">
    <text evidence="9">Homohexamer. Forms an RuvA(8)-RuvB(12)-Holliday junction (HJ) complex. HJ DNA is sandwiched between 2 RuvA tetramers; dsDNA enters through RuvA and exits via RuvB. An RuvB hexamer assembles on each DNA strand where it exits the tetramer. Each RuvB hexamer is contacted by two RuvA subunits (via domain III) on 2 adjacent RuvB subunits; this complex drives branch migration. In the full resolvosome a probable DNA-RuvA(4)-RuvB(12)-RuvC(2) complex forms which resolves the HJ.</text>
</comment>
<dbReference type="Gene3D" id="3.40.50.300">
    <property type="entry name" value="P-loop containing nucleotide triphosphate hydrolases"/>
    <property type="match status" value="1"/>
</dbReference>
<dbReference type="SMART" id="SM00382">
    <property type="entry name" value="AAA"/>
    <property type="match status" value="1"/>
</dbReference>
<dbReference type="Pfam" id="PF05491">
    <property type="entry name" value="WHD_RuvB"/>
    <property type="match status" value="1"/>
</dbReference>
<evidence type="ECO:0000256" key="4">
    <source>
        <dbReference type="ARBA" id="ARBA00022801"/>
    </source>
</evidence>
<feature type="domain" description="AAA+ ATPase" evidence="10">
    <location>
        <begin position="51"/>
        <end position="182"/>
    </location>
</feature>
<feature type="binding site" evidence="9">
    <location>
        <position position="66"/>
    </location>
    <ligand>
        <name>Mg(2+)</name>
        <dbReference type="ChEBI" id="CHEBI:18420"/>
    </ligand>
</feature>
<dbReference type="InterPro" id="IPR041445">
    <property type="entry name" value="AAA_lid_4"/>
</dbReference>
<evidence type="ECO:0000256" key="9">
    <source>
        <dbReference type="HAMAP-Rule" id="MF_00016"/>
    </source>
</evidence>
<dbReference type="Proteomes" id="UP000176917">
    <property type="component" value="Unassembled WGS sequence"/>
</dbReference>
<feature type="region of interest" description="Large ATPase domain (RuvB-L)" evidence="9">
    <location>
        <begin position="1"/>
        <end position="181"/>
    </location>
</feature>
<feature type="binding site" evidence="9">
    <location>
        <begin position="128"/>
        <end position="130"/>
    </location>
    <ligand>
        <name>ATP</name>
        <dbReference type="ChEBI" id="CHEBI:30616"/>
    </ligand>
</feature>
<dbReference type="HAMAP" id="MF_00016">
    <property type="entry name" value="DNA_HJ_migration_RuvB"/>
    <property type="match status" value="1"/>
</dbReference>
<comment type="catalytic activity">
    <reaction evidence="9">
        <text>ATP + H2O = ADP + phosphate + H(+)</text>
        <dbReference type="Rhea" id="RHEA:13065"/>
        <dbReference type="ChEBI" id="CHEBI:15377"/>
        <dbReference type="ChEBI" id="CHEBI:15378"/>
        <dbReference type="ChEBI" id="CHEBI:30616"/>
        <dbReference type="ChEBI" id="CHEBI:43474"/>
        <dbReference type="ChEBI" id="CHEBI:456216"/>
    </reaction>
</comment>
<dbReference type="InterPro" id="IPR036390">
    <property type="entry name" value="WH_DNA-bd_sf"/>
</dbReference>
<accession>A0A1G2RJQ7</accession>
<feature type="binding site" evidence="9">
    <location>
        <position position="67"/>
    </location>
    <ligand>
        <name>ATP</name>
        <dbReference type="ChEBI" id="CHEBI:30616"/>
    </ligand>
</feature>
<comment type="similarity">
    <text evidence="9">Belongs to the RuvB family.</text>
</comment>
<dbReference type="PANTHER" id="PTHR42848:SF1">
    <property type="entry name" value="HOLLIDAY JUNCTION BRANCH MIGRATION COMPLEX SUBUNIT RUVB"/>
    <property type="match status" value="1"/>
</dbReference>
<dbReference type="SUPFAM" id="SSF52540">
    <property type="entry name" value="P-loop containing nucleoside triphosphate hydrolases"/>
    <property type="match status" value="1"/>
</dbReference>
<feature type="binding site" evidence="9">
    <location>
        <position position="21"/>
    </location>
    <ligand>
        <name>ATP</name>
        <dbReference type="ChEBI" id="CHEBI:30616"/>
    </ligand>
</feature>
<keyword evidence="1 9" id="KW-0963">Cytoplasm</keyword>
<keyword evidence="7 9" id="KW-0233">DNA recombination</keyword>
<proteinExistence type="inferred from homology"/>
<comment type="function">
    <text evidence="9">The RuvA-RuvB-RuvC complex processes Holliday junction (HJ) DNA during genetic recombination and DNA repair, while the RuvA-RuvB complex plays an important role in the rescue of blocked DNA replication forks via replication fork reversal (RFR). RuvA specifically binds to HJ cruciform DNA, conferring on it an open structure. The RuvB hexamer acts as an ATP-dependent pump, pulling dsDNA into and through the RuvAB complex. RuvB forms 2 homohexamers on either side of HJ DNA bound by 1 or 2 RuvA tetramers; 4 subunits per hexamer contact DNA at a time. Coordinated motions by a converter formed by DNA-disengaged RuvB subunits stimulates ATP hydrolysis and nucleotide exchange. Immobilization of the converter enables RuvB to convert the ATP-contained energy into a lever motion, pulling 2 nucleotides of DNA out of the RuvA tetramer per ATP hydrolyzed, thus driving DNA branch migration. The RuvB motors rotate together with the DNA substrate, which together with the progressing nucleotide cycle form the mechanistic basis for DNA recombination by continuous HJ branch migration. Branch migration allows RuvC to scan DNA until it finds its consensus sequence, where it cleaves and resolves cruciform DNA.</text>
</comment>
<feature type="binding site" evidence="9">
    <location>
        <position position="315"/>
    </location>
    <ligand>
        <name>DNA</name>
        <dbReference type="ChEBI" id="CHEBI:16991"/>
    </ligand>
</feature>
<comment type="subcellular location">
    <subcellularLocation>
        <location evidence="9">Cytoplasm</location>
    </subcellularLocation>
</comment>
<dbReference type="NCBIfam" id="TIGR00635">
    <property type="entry name" value="ruvB"/>
    <property type="match status" value="1"/>
</dbReference>
<feature type="binding site" evidence="9">
    <location>
        <position position="310"/>
    </location>
    <ligand>
        <name>DNA</name>
        <dbReference type="ChEBI" id="CHEBI:16991"/>
    </ligand>
</feature>
<dbReference type="STRING" id="1802461.A3B24_01525"/>
<evidence type="ECO:0000259" key="10">
    <source>
        <dbReference type="SMART" id="SM00382"/>
    </source>
</evidence>
<gene>
    <name evidence="9" type="primary">ruvB</name>
    <name evidence="11" type="ORF">A3B24_01525</name>
</gene>
<comment type="caution">
    <text evidence="9">Lacks conserved residue(s) required for the propagation of feature annotation.</text>
</comment>
<dbReference type="InterPro" id="IPR036388">
    <property type="entry name" value="WH-like_DNA-bd_sf"/>
</dbReference>
<keyword evidence="6 9" id="KW-0238">DNA-binding</keyword>
<evidence type="ECO:0000256" key="8">
    <source>
        <dbReference type="ARBA" id="ARBA00023204"/>
    </source>
</evidence>
<dbReference type="InterPro" id="IPR008824">
    <property type="entry name" value="RuvB-like_N"/>
</dbReference>
<evidence type="ECO:0000313" key="11">
    <source>
        <dbReference type="EMBL" id="OHA73074.1"/>
    </source>
</evidence>
<feature type="binding site" evidence="9">
    <location>
        <position position="66"/>
    </location>
    <ligand>
        <name>ATP</name>
        <dbReference type="ChEBI" id="CHEBI:30616"/>
    </ligand>
</feature>
<dbReference type="GO" id="GO:0005737">
    <property type="term" value="C:cytoplasm"/>
    <property type="evidence" value="ECO:0007669"/>
    <property type="project" value="UniProtKB-SubCell"/>
</dbReference>
<feature type="binding site" evidence="9">
    <location>
        <position position="171"/>
    </location>
    <ligand>
        <name>ATP</name>
        <dbReference type="ChEBI" id="CHEBI:30616"/>
    </ligand>
</feature>
<feature type="region of interest" description="Head domain (RuvB-H)" evidence="9">
    <location>
        <begin position="255"/>
        <end position="335"/>
    </location>
</feature>
<protein>
    <recommendedName>
        <fullName evidence="9">Holliday junction branch migration complex subunit RuvB</fullName>
        <ecNumber evidence="9">3.6.4.-</ecNumber>
    </recommendedName>
</protein>
<evidence type="ECO:0000256" key="5">
    <source>
        <dbReference type="ARBA" id="ARBA00022840"/>
    </source>
</evidence>
<dbReference type="EC" id="3.6.4.-" evidence="9"/>
<dbReference type="Gene3D" id="1.10.10.10">
    <property type="entry name" value="Winged helix-like DNA-binding domain superfamily/Winged helix DNA-binding domain"/>
    <property type="match status" value="1"/>
</dbReference>
<dbReference type="CDD" id="cd00009">
    <property type="entry name" value="AAA"/>
    <property type="match status" value="1"/>
</dbReference>
<keyword evidence="3 9" id="KW-0227">DNA damage</keyword>
<dbReference type="GO" id="GO:0000400">
    <property type="term" value="F:four-way junction DNA binding"/>
    <property type="evidence" value="ECO:0007669"/>
    <property type="project" value="UniProtKB-UniRule"/>
</dbReference>
<organism evidence="11 12">
    <name type="scientific">Candidatus Wildermuthbacteria bacterium RIFCSPLOWO2_01_FULL_48_16</name>
    <dbReference type="NCBI Taxonomy" id="1802461"/>
    <lineage>
        <taxon>Bacteria</taxon>
        <taxon>Candidatus Wildermuthiibacteriota</taxon>
    </lineage>
</organism>
<dbReference type="GO" id="GO:0006281">
    <property type="term" value="P:DNA repair"/>
    <property type="evidence" value="ECO:0007669"/>
    <property type="project" value="UniProtKB-UniRule"/>
</dbReference>
<dbReference type="PANTHER" id="PTHR42848">
    <property type="match status" value="1"/>
</dbReference>
<dbReference type="InterPro" id="IPR027417">
    <property type="entry name" value="P-loop_NTPase"/>
</dbReference>
<dbReference type="Pfam" id="PF17864">
    <property type="entry name" value="AAA_lid_4"/>
    <property type="match status" value="1"/>
</dbReference>
<dbReference type="GO" id="GO:0006310">
    <property type="term" value="P:DNA recombination"/>
    <property type="evidence" value="ECO:0007669"/>
    <property type="project" value="UniProtKB-UniRule"/>
</dbReference>
<keyword evidence="5 9" id="KW-0067">ATP-binding</keyword>
<name>A0A1G2RJQ7_9BACT</name>
<feature type="binding site" evidence="9">
    <location>
        <position position="20"/>
    </location>
    <ligand>
        <name>ATP</name>
        <dbReference type="ChEBI" id="CHEBI:30616"/>
    </ligand>
</feature>
<keyword evidence="11" id="KW-0347">Helicase</keyword>